<dbReference type="AlphaFoldDB" id="A0A0K8J3K6"/>
<dbReference type="Pfam" id="PF09709">
    <property type="entry name" value="Cas_Csd1"/>
    <property type="match status" value="1"/>
</dbReference>
<dbReference type="RefSeq" id="WP_058257487.1">
    <property type="nucleotide sequence ID" value="NZ_LN879430.1"/>
</dbReference>
<evidence type="ECO:0000313" key="2">
    <source>
        <dbReference type="Proteomes" id="UP000196053"/>
    </source>
</evidence>
<sequence length="656" mass="77012">MSGLKVLYDTYNIALDANLVDRSENIEEETILLPLYHSNKKSDGKDIIQITLSTKGEFIKADWVPKDKYIIFPVTERSIARSNGYAPHPLCDELSYLTKEINSEKHKLYIKEIKSWKDYMVQGNINITFEAIYNYIIKETILDDVIKEIFGVNDYSIDDKNVVHYMDENQKVKEWKPEKIFITFLIEHRDAFHKNLSVTTDRQLHNNYISYVRSLNMDNDKKYCNISKEFTYCVKSHRGIMGNAKLISISNNKETYYGRFSTGDEVISIGYETSQKIHLMLKYFLENKNNSRWIGENSYLINWFSDDISNSNGLQLTGGITTYDDEDLDLEEYEDESISLGGNTSKNLNNYLTGRDRFIPPESKFYVMIIDKISNGRVSIKYFRELYRSDLYKRVEAWYHSTKWGFYSARQKEIVQQSPSIYTIADYILGTETEEKNRTTVVCNNKKMRVKTIERLIPCIIDGKKIPLDLVNRMFNNLCKRSSYGKTWSSIVQVGCSLLKKYKLDYKLKDEVKEMLEENNKDRSYLYGRLLAIYEKLEADTLYSGTNEVGNRSTNAERLWTAYTKTPARTLMILEEKIRPYKERLQKGKPSSYIYYERLIGKIINDLSGNENFDNEKNNPLNEDFVFGYYAQKQDLYKKKSEDKKDEVLENMKEVY</sequence>
<organism evidence="1 2">
    <name type="scientific">Herbinix luporum</name>
    <dbReference type="NCBI Taxonomy" id="1679721"/>
    <lineage>
        <taxon>Bacteria</taxon>
        <taxon>Bacillati</taxon>
        <taxon>Bacillota</taxon>
        <taxon>Clostridia</taxon>
        <taxon>Lachnospirales</taxon>
        <taxon>Lachnospiraceae</taxon>
        <taxon>Herbinix</taxon>
    </lineage>
</organism>
<dbReference type="InterPro" id="IPR010144">
    <property type="entry name" value="CRISPR-assoc_prot_Csd1-typ"/>
</dbReference>
<gene>
    <name evidence="1" type="ORF">SD1D_0533</name>
</gene>
<evidence type="ECO:0008006" key="3">
    <source>
        <dbReference type="Google" id="ProtNLM"/>
    </source>
</evidence>
<evidence type="ECO:0000313" key="1">
    <source>
        <dbReference type="EMBL" id="CUH92085.1"/>
    </source>
</evidence>
<proteinExistence type="predicted"/>
<reference evidence="2" key="1">
    <citation type="submission" date="2015-09" db="EMBL/GenBank/DDBJ databases">
        <authorList>
            <person name="Wibberg D."/>
        </authorList>
    </citation>
    <scope>NUCLEOTIDE SEQUENCE [LARGE SCALE GENOMIC DNA]</scope>
    <source>
        <strain evidence="2">SD1D</strain>
    </source>
</reference>
<dbReference type="OrthoDB" id="5389988at2"/>
<dbReference type="Proteomes" id="UP000196053">
    <property type="component" value="Chromosome I"/>
</dbReference>
<accession>A0A0K8J3K6</accession>
<dbReference type="KEGG" id="hsd:SD1D_0533"/>
<name>A0A0K8J3K6_9FIRM</name>
<dbReference type="NCBIfam" id="TIGR01863">
    <property type="entry name" value="cas_Csd1"/>
    <property type="match status" value="1"/>
</dbReference>
<keyword evidence="2" id="KW-1185">Reference proteome</keyword>
<dbReference type="EMBL" id="LN879430">
    <property type="protein sequence ID" value="CUH92085.1"/>
    <property type="molecule type" value="Genomic_DNA"/>
</dbReference>
<protein>
    <recommendedName>
        <fullName evidence="3">Type I-C CRISPR-associated protein Cas8c/Csd1</fullName>
    </recommendedName>
</protein>